<keyword evidence="3" id="KW-1185">Reference proteome</keyword>
<organism evidence="2 3">
    <name type="scientific">Nocardioides mangrovicus</name>
    <dbReference type="NCBI Taxonomy" id="2478913"/>
    <lineage>
        <taxon>Bacteria</taxon>
        <taxon>Bacillati</taxon>
        <taxon>Actinomycetota</taxon>
        <taxon>Actinomycetes</taxon>
        <taxon>Propionibacteriales</taxon>
        <taxon>Nocardioidaceae</taxon>
        <taxon>Nocardioides</taxon>
    </lineage>
</organism>
<evidence type="ECO:0000313" key="3">
    <source>
        <dbReference type="Proteomes" id="UP000281708"/>
    </source>
</evidence>
<evidence type="ECO:0000313" key="2">
    <source>
        <dbReference type="EMBL" id="RLV48200.1"/>
    </source>
</evidence>
<feature type="domain" description="LytR/CpsA/Psr regulator C-terminal" evidence="1">
    <location>
        <begin position="60"/>
        <end position="146"/>
    </location>
</feature>
<dbReference type="Gene3D" id="3.30.70.2390">
    <property type="match status" value="1"/>
</dbReference>
<protein>
    <submittedName>
        <fullName evidence="2">LytR family transcriptional regulator</fullName>
    </submittedName>
</protein>
<dbReference type="InterPro" id="IPR027381">
    <property type="entry name" value="LytR/CpsA/Psr_C"/>
</dbReference>
<reference evidence="2 3" key="1">
    <citation type="submission" date="2018-10" db="EMBL/GenBank/DDBJ databases">
        <title>Marmoricola sp. 4Q3S-7 whole genome shotgun sequence.</title>
        <authorList>
            <person name="Li F."/>
        </authorList>
    </citation>
    <scope>NUCLEOTIDE SEQUENCE [LARGE SCALE GENOMIC DNA]</scope>
    <source>
        <strain evidence="2 3">4Q3S-7</strain>
    </source>
</reference>
<dbReference type="RefSeq" id="WP_121807706.1">
    <property type="nucleotide sequence ID" value="NZ_RDBE01000010.1"/>
</dbReference>
<dbReference type="OrthoDB" id="3745651at2"/>
<name>A0A3L8NYF8_9ACTN</name>
<sequence>MAAKLRTALTLTVLTVVLVVMLVVGWNSATASFPSLGASSSSKADTCTNKRVTKRILRTQVTVSVYNGTNRKGFANTTMSALENRGFKVGALGNAPASLVRDGVQVLTVVKDDPRAVLVARQFKPTATVRVVETVQGPGINVVMGRGSTRPASGAPQVYKLPKPVVTCLDKTTN</sequence>
<accession>A0A3L8NYF8</accession>
<comment type="caution">
    <text evidence="2">The sequence shown here is derived from an EMBL/GenBank/DDBJ whole genome shotgun (WGS) entry which is preliminary data.</text>
</comment>
<dbReference type="AlphaFoldDB" id="A0A3L8NYF8"/>
<dbReference type="Pfam" id="PF13399">
    <property type="entry name" value="LytR_C"/>
    <property type="match status" value="1"/>
</dbReference>
<proteinExistence type="predicted"/>
<dbReference type="Proteomes" id="UP000281708">
    <property type="component" value="Unassembled WGS sequence"/>
</dbReference>
<dbReference type="EMBL" id="RDBE01000010">
    <property type="protein sequence ID" value="RLV48200.1"/>
    <property type="molecule type" value="Genomic_DNA"/>
</dbReference>
<gene>
    <name evidence="2" type="ORF">D9V37_19230</name>
</gene>
<evidence type="ECO:0000259" key="1">
    <source>
        <dbReference type="Pfam" id="PF13399"/>
    </source>
</evidence>